<dbReference type="SUPFAM" id="SSF57016">
    <property type="entry name" value="Plant lectins/antimicrobial peptides"/>
    <property type="match status" value="3"/>
</dbReference>
<dbReference type="InterPro" id="IPR036861">
    <property type="entry name" value="Endochitinase-like_sf"/>
</dbReference>
<reference evidence="18 19" key="1">
    <citation type="journal article" date="2018" name="Science">
        <title>The opium poppy genome and morphinan production.</title>
        <authorList>
            <person name="Guo L."/>
            <person name="Winzer T."/>
            <person name="Yang X."/>
            <person name="Li Y."/>
            <person name="Ning Z."/>
            <person name="He Z."/>
            <person name="Teodor R."/>
            <person name="Lu Y."/>
            <person name="Bowser T.A."/>
            <person name="Graham I.A."/>
            <person name="Ye K."/>
        </authorList>
    </citation>
    <scope>NUCLEOTIDE SEQUENCE [LARGE SCALE GENOMIC DNA]</scope>
    <source>
        <strain evidence="19">cv. HN1</strain>
        <tissue evidence="18">Leaves</tissue>
    </source>
</reference>
<dbReference type="GO" id="GO:0008061">
    <property type="term" value="F:chitin binding"/>
    <property type="evidence" value="ECO:0007669"/>
    <property type="project" value="UniProtKB-UniRule"/>
</dbReference>
<dbReference type="GO" id="GO:0016998">
    <property type="term" value="P:cell wall macromolecule catabolic process"/>
    <property type="evidence" value="ECO:0007669"/>
    <property type="project" value="InterPro"/>
</dbReference>
<dbReference type="OMA" id="CKSNECC"/>
<feature type="disulfide bond" evidence="13">
    <location>
        <begin position="271"/>
        <end position="280"/>
    </location>
</feature>
<feature type="chain" id="PRO_5021211291" description="chitinase" evidence="15">
    <location>
        <begin position="22"/>
        <end position="341"/>
    </location>
</feature>
<comment type="catalytic activity">
    <reaction evidence="1">
        <text>Random endo-hydrolysis of N-acetyl-beta-D-glucosaminide (1-&gt;4)-beta-linkages in chitin and chitodextrins.</text>
        <dbReference type="EC" id="3.2.1.14"/>
    </reaction>
</comment>
<dbReference type="PIRSF" id="PIRSF001060">
    <property type="entry name" value="Endochitinase"/>
    <property type="match status" value="1"/>
</dbReference>
<dbReference type="Pfam" id="PF00182">
    <property type="entry name" value="Glyco_hydro_19"/>
    <property type="match status" value="1"/>
</dbReference>
<dbReference type="Gene3D" id="3.30.60.10">
    <property type="entry name" value="Endochitinase-like"/>
    <property type="match status" value="3"/>
</dbReference>
<feature type="domain" description="Chitin-binding type-1" evidence="16">
    <location>
        <begin position="26"/>
        <end position="61"/>
    </location>
</feature>
<dbReference type="InterPro" id="IPR005172">
    <property type="entry name" value="CRC"/>
</dbReference>
<evidence type="ECO:0000313" key="18">
    <source>
        <dbReference type="EMBL" id="RZC51217.1"/>
    </source>
</evidence>
<dbReference type="InterPro" id="IPR023346">
    <property type="entry name" value="Lysozyme-like_dom_sf"/>
</dbReference>
<feature type="disulfide bond" evidence="13 14">
    <location>
        <begin position="138"/>
        <end position="152"/>
    </location>
</feature>
<dbReference type="GO" id="GO:0006952">
    <property type="term" value="P:defense response"/>
    <property type="evidence" value="ECO:0007669"/>
    <property type="project" value="UniProtKB-KW"/>
</dbReference>
<keyword evidence="5" id="KW-0378">Hydrolase</keyword>
<dbReference type="InterPro" id="IPR018371">
    <property type="entry name" value="Chitin-binding_1_CS"/>
</dbReference>
<evidence type="ECO:0000313" key="19">
    <source>
        <dbReference type="Proteomes" id="UP000316621"/>
    </source>
</evidence>
<dbReference type="EMBL" id="CM010716">
    <property type="protein sequence ID" value="RZC51217.1"/>
    <property type="molecule type" value="Genomic_DNA"/>
</dbReference>
<dbReference type="AlphaFoldDB" id="A0A4Y7IR97"/>
<keyword evidence="6" id="KW-0611">Plant defense</keyword>
<dbReference type="PROSITE" id="PS00026">
    <property type="entry name" value="CHIT_BIND_I_1"/>
    <property type="match status" value="1"/>
</dbReference>
<proteinExistence type="predicted"/>
<evidence type="ECO:0000256" key="2">
    <source>
        <dbReference type="ARBA" id="ARBA00012729"/>
    </source>
</evidence>
<dbReference type="GO" id="GO:0006032">
    <property type="term" value="P:chitin catabolic process"/>
    <property type="evidence" value="ECO:0007669"/>
    <property type="project" value="UniProtKB-KW"/>
</dbReference>
<evidence type="ECO:0000256" key="12">
    <source>
        <dbReference type="PIRSR" id="PIRSR001060-1"/>
    </source>
</evidence>
<feature type="domain" description="Chitin-binding type-1" evidence="16">
    <location>
        <begin position="76"/>
        <end position="111"/>
    </location>
</feature>
<evidence type="ECO:0000259" key="17">
    <source>
        <dbReference type="PROSITE" id="PS51634"/>
    </source>
</evidence>
<feature type="signal peptide" evidence="15">
    <location>
        <begin position="1"/>
        <end position="21"/>
    </location>
</feature>
<keyword evidence="7" id="KW-0146">Chitin degradation</keyword>
<feature type="disulfide bond" evidence="14">
    <location>
        <begin position="31"/>
        <end position="43"/>
    </location>
</feature>
<dbReference type="SUPFAM" id="SSF53955">
    <property type="entry name" value="Lysozyme-like"/>
    <property type="match status" value="1"/>
</dbReference>
<feature type="disulfide bond" evidence="14">
    <location>
        <begin position="81"/>
        <end position="93"/>
    </location>
</feature>
<dbReference type="SMART" id="SM00270">
    <property type="entry name" value="ChtBD1"/>
    <property type="match status" value="3"/>
</dbReference>
<dbReference type="InterPro" id="IPR016283">
    <property type="entry name" value="Glyco_hydro_19"/>
</dbReference>
<dbReference type="Gene3D" id="3.30.20.10">
    <property type="entry name" value="Endochitinase, domain 2"/>
    <property type="match status" value="1"/>
</dbReference>
<comment type="caution">
    <text evidence="14">Lacks conserved residue(s) required for the propagation of feature annotation.</text>
</comment>
<evidence type="ECO:0000256" key="15">
    <source>
        <dbReference type="SAM" id="SignalP"/>
    </source>
</evidence>
<evidence type="ECO:0000256" key="4">
    <source>
        <dbReference type="ARBA" id="ARBA00022729"/>
    </source>
</evidence>
<keyword evidence="10" id="KW-0326">Glycosidase</keyword>
<gene>
    <name evidence="18" type="ORF">C5167_019643</name>
</gene>
<dbReference type="CDD" id="cd00325">
    <property type="entry name" value="chitinase_GH19"/>
    <property type="match status" value="1"/>
</dbReference>
<protein>
    <recommendedName>
        <fullName evidence="2">chitinase</fullName>
        <ecNumber evidence="2">3.2.1.14</ecNumber>
    </recommendedName>
</protein>
<dbReference type="GO" id="GO:0008843">
    <property type="term" value="F:endochitinase activity"/>
    <property type="evidence" value="ECO:0007669"/>
    <property type="project" value="UniProtKB-EC"/>
</dbReference>
<dbReference type="CDD" id="cd00035">
    <property type="entry name" value="ChtBD1"/>
    <property type="match status" value="3"/>
</dbReference>
<dbReference type="PROSITE" id="PS50941">
    <property type="entry name" value="CHIT_BIND_I_2"/>
    <property type="match status" value="3"/>
</dbReference>
<evidence type="ECO:0000256" key="9">
    <source>
        <dbReference type="ARBA" id="ARBA00023277"/>
    </source>
</evidence>
<dbReference type="PANTHER" id="PTHR22595:SF197">
    <property type="entry name" value="CHITINASE FAMILY PROTEIN"/>
    <property type="match status" value="1"/>
</dbReference>
<feature type="domain" description="CRC" evidence="17">
    <location>
        <begin position="75"/>
        <end position="166"/>
    </location>
</feature>
<dbReference type="InterPro" id="IPR000726">
    <property type="entry name" value="Glyco_hydro_19_cat"/>
</dbReference>
<evidence type="ECO:0000256" key="8">
    <source>
        <dbReference type="ARBA" id="ARBA00023157"/>
    </source>
</evidence>
<keyword evidence="4 15" id="KW-0732">Signal</keyword>
<feature type="active site" description="Proton donor" evidence="12">
    <location>
        <position position="253"/>
    </location>
</feature>
<evidence type="ECO:0000256" key="3">
    <source>
        <dbReference type="ARBA" id="ARBA00022669"/>
    </source>
</evidence>
<evidence type="ECO:0000256" key="14">
    <source>
        <dbReference type="PROSITE-ProRule" id="PRU00261"/>
    </source>
</evidence>
<dbReference type="InterPro" id="IPR001002">
    <property type="entry name" value="Chitin-bd_1"/>
</dbReference>
<dbReference type="FunFam" id="1.10.530.10:FF:000052">
    <property type="entry name" value="Endochitinase PR4"/>
    <property type="match status" value="1"/>
</dbReference>
<dbReference type="PANTHER" id="PTHR22595">
    <property type="entry name" value="CHITINASE-RELATED"/>
    <property type="match status" value="1"/>
</dbReference>
<dbReference type="EC" id="3.2.1.14" evidence="2"/>
<evidence type="ECO:0000256" key="11">
    <source>
        <dbReference type="ARBA" id="ARBA00023326"/>
    </source>
</evidence>
<evidence type="ECO:0000259" key="16">
    <source>
        <dbReference type="PROSITE" id="PS50941"/>
    </source>
</evidence>
<sequence length="341" mass="35748">MVSLNLVKLISVVGILVGILAQPIVGQNCGCAANECCSQYGYCGTSDAYCGKGCKSGLCSASTLPPPPPPPVVVVTPACNCKSNECCSQYNYCDTSDAYCGKGCKSGPCTASTPPPRPPPPPPVVVVTPTCNCKSNECCSQYNYCGTSDAYCGKGCKSGLCTGTPVITTPSSPASPVIPTPSSPGTALGSIVTPAFFSSIIDQAGSWCPAGKNFYTREAFLEAAKSYPGFGTTGSLDDIKREIAAFFAHVTHETGHFCYKEEIDGASRNYCDARNSQYPCVLGKGYHGRGPIQISWNYNYGPAGKSIGFDGLKAPETVSNNVVTSFKTAFWFWMVNTPISG</sequence>
<dbReference type="PROSITE" id="PS00773">
    <property type="entry name" value="CHITINASE_19_1"/>
    <property type="match status" value="1"/>
</dbReference>
<keyword evidence="3 14" id="KW-0147">Chitin-binding</keyword>
<dbReference type="FunFam" id="3.30.20.10:FF:000001">
    <property type="entry name" value="Endochitinase (Chitinase)"/>
    <property type="match status" value="1"/>
</dbReference>
<name>A0A4Y7IR97_PAPSO</name>
<keyword evidence="11" id="KW-0624">Polysaccharide degradation</keyword>
<keyword evidence="8 13" id="KW-1015">Disulfide bond</keyword>
<evidence type="ECO:0000256" key="10">
    <source>
        <dbReference type="ARBA" id="ARBA00023295"/>
    </source>
</evidence>
<feature type="disulfide bond" evidence="13">
    <location>
        <begin position="208"/>
        <end position="258"/>
    </location>
</feature>
<evidence type="ECO:0000256" key="6">
    <source>
        <dbReference type="ARBA" id="ARBA00022821"/>
    </source>
</evidence>
<accession>A0A4Y7IR97</accession>
<evidence type="ECO:0000256" key="13">
    <source>
        <dbReference type="PIRSR" id="PIRSR001060-2"/>
    </source>
</evidence>
<dbReference type="PROSITE" id="PS51634">
    <property type="entry name" value="CRC"/>
    <property type="match status" value="1"/>
</dbReference>
<evidence type="ECO:0000256" key="1">
    <source>
        <dbReference type="ARBA" id="ARBA00000822"/>
    </source>
</evidence>
<feature type="domain" description="Chitin-binding type-1" evidence="16">
    <location>
        <begin position="128"/>
        <end position="163"/>
    </location>
</feature>
<dbReference type="Gramene" id="RZC51217">
    <property type="protein sequence ID" value="RZC51217"/>
    <property type="gene ID" value="C5167_019643"/>
</dbReference>
<dbReference type="Pfam" id="PF00187">
    <property type="entry name" value="Chitin_bind_1"/>
    <property type="match status" value="2"/>
</dbReference>
<evidence type="ECO:0000256" key="5">
    <source>
        <dbReference type="ARBA" id="ARBA00022801"/>
    </source>
</evidence>
<dbReference type="Proteomes" id="UP000316621">
    <property type="component" value="Chromosome 2"/>
</dbReference>
<organism evidence="18 19">
    <name type="scientific">Papaver somniferum</name>
    <name type="common">Opium poppy</name>
    <dbReference type="NCBI Taxonomy" id="3469"/>
    <lineage>
        <taxon>Eukaryota</taxon>
        <taxon>Viridiplantae</taxon>
        <taxon>Streptophyta</taxon>
        <taxon>Embryophyta</taxon>
        <taxon>Tracheophyta</taxon>
        <taxon>Spermatophyta</taxon>
        <taxon>Magnoliopsida</taxon>
        <taxon>Ranunculales</taxon>
        <taxon>Papaveraceae</taxon>
        <taxon>Papaveroideae</taxon>
        <taxon>Papaver</taxon>
    </lineage>
</organism>
<dbReference type="Gene3D" id="1.10.530.10">
    <property type="match status" value="1"/>
</dbReference>
<dbReference type="SMR" id="A0A4Y7IR97"/>
<feature type="disulfide bond" evidence="14">
    <location>
        <begin position="86"/>
        <end position="100"/>
    </location>
</feature>
<dbReference type="GO" id="GO:0000272">
    <property type="term" value="P:polysaccharide catabolic process"/>
    <property type="evidence" value="ECO:0007669"/>
    <property type="project" value="UniProtKB-KW"/>
</dbReference>
<keyword evidence="9" id="KW-0119">Carbohydrate metabolism</keyword>
<feature type="disulfide bond" evidence="14">
    <location>
        <begin position="36"/>
        <end position="50"/>
    </location>
</feature>
<feature type="disulfide bond" evidence="13 14">
    <location>
        <begin position="133"/>
        <end position="145"/>
    </location>
</feature>
<evidence type="ECO:0000256" key="7">
    <source>
        <dbReference type="ARBA" id="ARBA00023024"/>
    </source>
</evidence>
<keyword evidence="19" id="KW-1185">Reference proteome</keyword>